<sequence>MPPKDITQESGPLHLLRPFLLLGYSAYYIIPTILQLLLSFQISALLSFSKFKDHWFHNFWAFFGPRSREYAAPAVLPLLEQSATGVCLDIGPGTGQWLSVFGRANNPTITKIYGVEPNHEMHKALRESAVKAGLGDVYEIIGCGAQELSTKGGIQANSIDTIITVQSLCSIPTPETIIRELYPLLKPGGKWLMFEHVKTKYQGDFVAYWQRAINVIWPHFFGGCDICRPTDEWVLRAGEWEQVELRPGAGEGPYDTVPHVIGTLTKKKFEKLN</sequence>
<evidence type="ECO:0000313" key="2">
    <source>
        <dbReference type="EMBL" id="PIA98854.1"/>
    </source>
</evidence>
<evidence type="ECO:0000313" key="5">
    <source>
        <dbReference type="Proteomes" id="UP001302367"/>
    </source>
</evidence>
<dbReference type="EMBL" id="CP134186">
    <property type="protein sequence ID" value="WPA99429.1"/>
    <property type="molecule type" value="Genomic_DNA"/>
</dbReference>
<dbReference type="PANTHER" id="PTHR45036">
    <property type="entry name" value="METHYLTRANSFERASE LIKE 7B"/>
    <property type="match status" value="1"/>
</dbReference>
<keyword evidence="1" id="KW-0472">Membrane</keyword>
<feature type="transmembrane region" description="Helical" evidence="1">
    <location>
        <begin position="26"/>
        <end position="48"/>
    </location>
</feature>
<dbReference type="Proteomes" id="UP001302367">
    <property type="component" value="Chromosome 3"/>
</dbReference>
<dbReference type="AlphaFoldDB" id="A0A2G5I224"/>
<dbReference type="Pfam" id="PF13489">
    <property type="entry name" value="Methyltransf_23"/>
    <property type="match status" value="1"/>
</dbReference>
<dbReference type="SUPFAM" id="SSF53335">
    <property type="entry name" value="S-adenosyl-L-methionine-dependent methyltransferases"/>
    <property type="match status" value="1"/>
</dbReference>
<dbReference type="EMBL" id="LKMD01000101">
    <property type="protein sequence ID" value="PIA98854.1"/>
    <property type="molecule type" value="Genomic_DNA"/>
</dbReference>
<dbReference type="CDD" id="cd02440">
    <property type="entry name" value="AdoMet_MTases"/>
    <property type="match status" value="1"/>
</dbReference>
<gene>
    <name evidence="2" type="ORF">CB0940_02306</name>
    <name evidence="3" type="ORF">RHO25_004046</name>
</gene>
<evidence type="ECO:0000313" key="3">
    <source>
        <dbReference type="EMBL" id="WPA99429.1"/>
    </source>
</evidence>
<reference evidence="2 4" key="1">
    <citation type="submission" date="2015-10" db="EMBL/GenBank/DDBJ databases">
        <title>The cercosporin biosynthetic gene cluster was horizontally transferred to several fungal lineages and shown to be expanded in Cercospora beticola based on microsynteny with recipient genomes.</title>
        <authorList>
            <person name="De Jonge R."/>
            <person name="Ebert M.K."/>
            <person name="Suttle J.C."/>
            <person name="Jurick Ii W.M."/>
            <person name="Secor G.A."/>
            <person name="Thomma B.P."/>
            <person name="Van De Peer Y."/>
            <person name="Bolton M.D."/>
        </authorList>
    </citation>
    <scope>NUCLEOTIDE SEQUENCE [LARGE SCALE GENOMIC DNA]</scope>
    <source>
        <strain evidence="2 4">09-40</strain>
    </source>
</reference>
<evidence type="ECO:0000256" key="1">
    <source>
        <dbReference type="SAM" id="Phobius"/>
    </source>
</evidence>
<dbReference type="Gene3D" id="3.40.50.150">
    <property type="entry name" value="Vaccinia Virus protein VP39"/>
    <property type="match status" value="1"/>
</dbReference>
<dbReference type="OrthoDB" id="540004at2759"/>
<accession>A0A2G5I224</accession>
<evidence type="ECO:0008006" key="6">
    <source>
        <dbReference type="Google" id="ProtNLM"/>
    </source>
</evidence>
<keyword evidence="5" id="KW-1185">Reference proteome</keyword>
<proteinExistence type="predicted"/>
<dbReference type="InterPro" id="IPR052356">
    <property type="entry name" value="Thiol_S-MT"/>
</dbReference>
<keyword evidence="1" id="KW-0812">Transmembrane</keyword>
<dbReference type="InterPro" id="IPR029063">
    <property type="entry name" value="SAM-dependent_MTases_sf"/>
</dbReference>
<dbReference type="Proteomes" id="UP000230605">
    <property type="component" value="Chromosome 3"/>
</dbReference>
<keyword evidence="1" id="KW-1133">Transmembrane helix</keyword>
<protein>
    <recommendedName>
        <fullName evidence="6">Methyltransferase-like protein 7B</fullName>
    </recommendedName>
</protein>
<dbReference type="PANTHER" id="PTHR45036:SF1">
    <property type="entry name" value="METHYLTRANSFERASE LIKE 7A"/>
    <property type="match status" value="1"/>
</dbReference>
<reference evidence="3 5" key="2">
    <citation type="submission" date="2023-09" db="EMBL/GenBank/DDBJ databases">
        <title>Complete-Gapless Cercospora beticola genome.</title>
        <authorList>
            <person name="Wyatt N.A."/>
            <person name="Spanner R.E."/>
            <person name="Bolton M.D."/>
        </authorList>
    </citation>
    <scope>NUCLEOTIDE SEQUENCE [LARGE SCALE GENOMIC DNA]</scope>
    <source>
        <strain evidence="3">Cb09-40</strain>
    </source>
</reference>
<organism evidence="2 4">
    <name type="scientific">Cercospora beticola</name>
    <name type="common">Sugarbeet leaf spot fungus</name>
    <dbReference type="NCBI Taxonomy" id="122368"/>
    <lineage>
        <taxon>Eukaryota</taxon>
        <taxon>Fungi</taxon>
        <taxon>Dikarya</taxon>
        <taxon>Ascomycota</taxon>
        <taxon>Pezizomycotina</taxon>
        <taxon>Dothideomycetes</taxon>
        <taxon>Dothideomycetidae</taxon>
        <taxon>Mycosphaerellales</taxon>
        <taxon>Mycosphaerellaceae</taxon>
        <taxon>Cercospora</taxon>
    </lineage>
</organism>
<dbReference type="EMBL" id="LKMD01000101">
    <property type="protein sequence ID" value="PIA98853.1"/>
    <property type="molecule type" value="Genomic_DNA"/>
</dbReference>
<evidence type="ECO:0000313" key="4">
    <source>
        <dbReference type="Proteomes" id="UP000230605"/>
    </source>
</evidence>
<name>A0A2G5I224_CERBT</name>